<evidence type="ECO:0000256" key="1">
    <source>
        <dbReference type="ARBA" id="ARBA00004123"/>
    </source>
</evidence>
<organism evidence="8 9">
    <name type="scientific">Orchesella dallaii</name>
    <dbReference type="NCBI Taxonomy" id="48710"/>
    <lineage>
        <taxon>Eukaryota</taxon>
        <taxon>Metazoa</taxon>
        <taxon>Ecdysozoa</taxon>
        <taxon>Arthropoda</taxon>
        <taxon>Hexapoda</taxon>
        <taxon>Collembola</taxon>
        <taxon>Entomobryomorpha</taxon>
        <taxon>Entomobryoidea</taxon>
        <taxon>Orchesellidae</taxon>
        <taxon>Orchesellinae</taxon>
        <taxon>Orchesella</taxon>
    </lineage>
</organism>
<name>A0ABP1QTA4_9HEXA</name>
<keyword evidence="5" id="KW-0539">Nucleus</keyword>
<feature type="compositionally biased region" description="Polar residues" evidence="6">
    <location>
        <begin position="1"/>
        <end position="13"/>
    </location>
</feature>
<comment type="subcellular location">
    <subcellularLocation>
        <location evidence="1">Nucleus</location>
    </subcellularLocation>
</comment>
<dbReference type="Proteomes" id="UP001642540">
    <property type="component" value="Unassembled WGS sequence"/>
</dbReference>
<feature type="region of interest" description="Disordered" evidence="6">
    <location>
        <begin position="1"/>
        <end position="29"/>
    </location>
</feature>
<evidence type="ECO:0000313" key="9">
    <source>
        <dbReference type="Proteomes" id="UP001642540"/>
    </source>
</evidence>
<evidence type="ECO:0000256" key="3">
    <source>
        <dbReference type="ARBA" id="ARBA00023015"/>
    </source>
</evidence>
<dbReference type="PANTHER" id="PTHR11723">
    <property type="entry name" value="DNA-BINDING PROTEIN INHIBITOR"/>
    <property type="match status" value="1"/>
</dbReference>
<feature type="domain" description="BHLH" evidence="7">
    <location>
        <begin position="21"/>
        <end position="73"/>
    </location>
</feature>
<keyword evidence="9" id="KW-1185">Reference proteome</keyword>
<evidence type="ECO:0000256" key="6">
    <source>
        <dbReference type="SAM" id="MobiDB-lite"/>
    </source>
</evidence>
<dbReference type="InterPro" id="IPR011598">
    <property type="entry name" value="bHLH_dom"/>
</dbReference>
<keyword evidence="2" id="KW-0678">Repressor</keyword>
<comment type="caution">
    <text evidence="8">The sequence shown here is derived from an EMBL/GenBank/DDBJ whole genome shotgun (WGS) entry which is preliminary data.</text>
</comment>
<dbReference type="SUPFAM" id="SSF47459">
    <property type="entry name" value="HLH, helix-loop-helix DNA-binding domain"/>
    <property type="match status" value="1"/>
</dbReference>
<dbReference type="EMBL" id="CAXLJM020000044">
    <property type="protein sequence ID" value="CAL8110336.1"/>
    <property type="molecule type" value="Genomic_DNA"/>
</dbReference>
<proteinExistence type="predicted"/>
<gene>
    <name evidence="8" type="ORF">ODALV1_LOCUS14165</name>
</gene>
<sequence>MKAQIESSRSANSGGVRDGKVRKAKHCNQKEEENVEIREYLNKLQDLVPCMPKNKRLSKLEVISNVIDYIHDLRQTLGLPPCSAVFDMESVLSTSQDGNSQISPDTKAIISTPVSPISPTLLSQPKPTHHHQRQPLCVISNPR</sequence>
<protein>
    <recommendedName>
        <fullName evidence="7">BHLH domain-containing protein</fullName>
    </recommendedName>
</protein>
<dbReference type="InterPro" id="IPR026052">
    <property type="entry name" value="DNA-bd_prot-inh"/>
</dbReference>
<keyword evidence="3" id="KW-0805">Transcription regulation</keyword>
<dbReference type="SMART" id="SM00353">
    <property type="entry name" value="HLH"/>
    <property type="match status" value="1"/>
</dbReference>
<evidence type="ECO:0000259" key="7">
    <source>
        <dbReference type="PROSITE" id="PS50888"/>
    </source>
</evidence>
<evidence type="ECO:0000256" key="4">
    <source>
        <dbReference type="ARBA" id="ARBA00023163"/>
    </source>
</evidence>
<dbReference type="PROSITE" id="PS50888">
    <property type="entry name" value="BHLH"/>
    <property type="match status" value="1"/>
</dbReference>
<evidence type="ECO:0000256" key="2">
    <source>
        <dbReference type="ARBA" id="ARBA00022491"/>
    </source>
</evidence>
<keyword evidence="4" id="KW-0804">Transcription</keyword>
<dbReference type="PANTHER" id="PTHR11723:SF17">
    <property type="entry name" value="PROTEIN EXTRA-MACROCHAETAE"/>
    <property type="match status" value="1"/>
</dbReference>
<dbReference type="InterPro" id="IPR036638">
    <property type="entry name" value="HLH_DNA-bd_sf"/>
</dbReference>
<reference evidence="8 9" key="1">
    <citation type="submission" date="2024-08" db="EMBL/GenBank/DDBJ databases">
        <authorList>
            <person name="Cucini C."/>
            <person name="Frati F."/>
        </authorList>
    </citation>
    <scope>NUCLEOTIDE SEQUENCE [LARGE SCALE GENOMIC DNA]</scope>
</reference>
<evidence type="ECO:0000256" key="5">
    <source>
        <dbReference type="ARBA" id="ARBA00023242"/>
    </source>
</evidence>
<dbReference type="Pfam" id="PF00010">
    <property type="entry name" value="HLH"/>
    <property type="match status" value="1"/>
</dbReference>
<feature type="region of interest" description="Disordered" evidence="6">
    <location>
        <begin position="123"/>
        <end position="143"/>
    </location>
</feature>
<accession>A0ABP1QTA4</accession>
<evidence type="ECO:0000313" key="8">
    <source>
        <dbReference type="EMBL" id="CAL8110336.1"/>
    </source>
</evidence>
<dbReference type="Gene3D" id="4.10.280.10">
    <property type="entry name" value="Helix-loop-helix DNA-binding domain"/>
    <property type="match status" value="1"/>
</dbReference>